<accession>A0A0C3QG03</accession>
<sequence length="237" mass="25687">MPSGSYESRPRTMKVVGRSGRSMDGHDLRSRSTFQSYGSTQDGHPFRFDDRPPYPREAPAPISSPPPVMDHRRARSDDTHRSSQTIQARYLAPQAPQRPPRPDSDEGSTFRGIANLLTARSANAPASPPSHYAPSPSPLPTSQPPRRPFATRSSPTNFENPWAPTPSRPAPAHFGQRGAQPRGYDSQPGSMPNTGAMYFGRKSSSVEDDGAASGRSTFGEDGTLARSSESWRGGKAI</sequence>
<feature type="compositionally biased region" description="Basic and acidic residues" evidence="1">
    <location>
        <begin position="44"/>
        <end position="54"/>
    </location>
</feature>
<keyword evidence="3" id="KW-1185">Reference proteome</keyword>
<proteinExistence type="predicted"/>
<dbReference type="EMBL" id="KN822972">
    <property type="protein sequence ID" value="KIO30455.1"/>
    <property type="molecule type" value="Genomic_DNA"/>
</dbReference>
<name>A0A0C3QG03_9AGAM</name>
<feature type="region of interest" description="Disordered" evidence="1">
    <location>
        <begin position="1"/>
        <end position="237"/>
    </location>
</feature>
<reference evidence="3" key="2">
    <citation type="submission" date="2015-01" db="EMBL/GenBank/DDBJ databases">
        <title>Evolutionary Origins and Diversification of the Mycorrhizal Mutualists.</title>
        <authorList>
            <consortium name="DOE Joint Genome Institute"/>
            <consortium name="Mycorrhizal Genomics Consortium"/>
            <person name="Kohler A."/>
            <person name="Kuo A."/>
            <person name="Nagy L.G."/>
            <person name="Floudas D."/>
            <person name="Copeland A."/>
            <person name="Barry K.W."/>
            <person name="Cichocki N."/>
            <person name="Veneault-Fourrey C."/>
            <person name="LaButti K."/>
            <person name="Lindquist E.A."/>
            <person name="Lipzen A."/>
            <person name="Lundell T."/>
            <person name="Morin E."/>
            <person name="Murat C."/>
            <person name="Riley R."/>
            <person name="Ohm R."/>
            <person name="Sun H."/>
            <person name="Tunlid A."/>
            <person name="Henrissat B."/>
            <person name="Grigoriev I.V."/>
            <person name="Hibbett D.S."/>
            <person name="Martin F."/>
        </authorList>
    </citation>
    <scope>NUCLEOTIDE SEQUENCE [LARGE SCALE GENOMIC DNA]</scope>
    <source>
        <strain evidence="3">MUT 4182</strain>
    </source>
</reference>
<dbReference type="HOGENOM" id="CLU_1171355_0_0_1"/>
<reference evidence="2 3" key="1">
    <citation type="submission" date="2014-04" db="EMBL/GenBank/DDBJ databases">
        <authorList>
            <consortium name="DOE Joint Genome Institute"/>
            <person name="Kuo A."/>
            <person name="Girlanda M."/>
            <person name="Perotto S."/>
            <person name="Kohler A."/>
            <person name="Nagy L.G."/>
            <person name="Floudas D."/>
            <person name="Copeland A."/>
            <person name="Barry K.W."/>
            <person name="Cichocki N."/>
            <person name="Veneault-Fourrey C."/>
            <person name="LaButti K."/>
            <person name="Lindquist E.A."/>
            <person name="Lipzen A."/>
            <person name="Lundell T."/>
            <person name="Morin E."/>
            <person name="Murat C."/>
            <person name="Sun H."/>
            <person name="Tunlid A."/>
            <person name="Henrissat B."/>
            <person name="Grigoriev I.V."/>
            <person name="Hibbett D.S."/>
            <person name="Martin F."/>
            <person name="Nordberg H.P."/>
            <person name="Cantor M.N."/>
            <person name="Hua S.X."/>
        </authorList>
    </citation>
    <scope>NUCLEOTIDE SEQUENCE [LARGE SCALE GENOMIC DNA]</scope>
    <source>
        <strain evidence="2 3">MUT 4182</strain>
    </source>
</reference>
<gene>
    <name evidence="2" type="ORF">M407DRAFT_242205</name>
</gene>
<feature type="compositionally biased region" description="Polar residues" evidence="1">
    <location>
        <begin position="31"/>
        <end position="42"/>
    </location>
</feature>
<dbReference type="OrthoDB" id="3258588at2759"/>
<feature type="compositionally biased region" description="Basic and acidic residues" evidence="1">
    <location>
        <begin position="69"/>
        <end position="81"/>
    </location>
</feature>
<evidence type="ECO:0000313" key="2">
    <source>
        <dbReference type="EMBL" id="KIO30455.1"/>
    </source>
</evidence>
<protein>
    <submittedName>
        <fullName evidence="2">Uncharacterized protein</fullName>
    </submittedName>
</protein>
<evidence type="ECO:0000256" key="1">
    <source>
        <dbReference type="SAM" id="MobiDB-lite"/>
    </source>
</evidence>
<evidence type="ECO:0000313" key="3">
    <source>
        <dbReference type="Proteomes" id="UP000054248"/>
    </source>
</evidence>
<feature type="compositionally biased region" description="Pro residues" evidence="1">
    <location>
        <begin position="55"/>
        <end position="68"/>
    </location>
</feature>
<organism evidence="2 3">
    <name type="scientific">Tulasnella calospora MUT 4182</name>
    <dbReference type="NCBI Taxonomy" id="1051891"/>
    <lineage>
        <taxon>Eukaryota</taxon>
        <taxon>Fungi</taxon>
        <taxon>Dikarya</taxon>
        <taxon>Basidiomycota</taxon>
        <taxon>Agaricomycotina</taxon>
        <taxon>Agaricomycetes</taxon>
        <taxon>Cantharellales</taxon>
        <taxon>Tulasnellaceae</taxon>
        <taxon>Tulasnella</taxon>
    </lineage>
</organism>
<feature type="compositionally biased region" description="Low complexity" evidence="1">
    <location>
        <begin position="119"/>
        <end position="134"/>
    </location>
</feature>
<feature type="compositionally biased region" description="Basic and acidic residues" evidence="1">
    <location>
        <begin position="21"/>
        <end position="30"/>
    </location>
</feature>
<dbReference type="AlphaFoldDB" id="A0A0C3QG03"/>
<feature type="compositionally biased region" description="Pro residues" evidence="1">
    <location>
        <begin position="135"/>
        <end position="147"/>
    </location>
</feature>
<dbReference type="Proteomes" id="UP000054248">
    <property type="component" value="Unassembled WGS sequence"/>
</dbReference>